<protein>
    <submittedName>
        <fullName evidence="2">Uncharacterized protein</fullName>
    </submittedName>
</protein>
<dbReference type="Proteomes" id="UP001234581">
    <property type="component" value="Unassembled WGS sequence"/>
</dbReference>
<dbReference type="AlphaFoldDB" id="A0AAD7XYZ1"/>
<comment type="caution">
    <text evidence="2">The sequence shown here is derived from an EMBL/GenBank/DDBJ whole genome shotgun (WGS) entry which is preliminary data.</text>
</comment>
<feature type="compositionally biased region" description="Basic and acidic residues" evidence="1">
    <location>
        <begin position="24"/>
        <end position="39"/>
    </location>
</feature>
<accession>A0AAD7XYZ1</accession>
<gene>
    <name evidence="2" type="ORF">O0I10_006297</name>
</gene>
<feature type="compositionally biased region" description="Low complexity" evidence="1">
    <location>
        <begin position="1"/>
        <end position="12"/>
    </location>
</feature>
<organism evidence="2 3">
    <name type="scientific">Lichtheimia ornata</name>
    <dbReference type="NCBI Taxonomy" id="688661"/>
    <lineage>
        <taxon>Eukaryota</taxon>
        <taxon>Fungi</taxon>
        <taxon>Fungi incertae sedis</taxon>
        <taxon>Mucoromycota</taxon>
        <taxon>Mucoromycotina</taxon>
        <taxon>Mucoromycetes</taxon>
        <taxon>Mucorales</taxon>
        <taxon>Lichtheimiaceae</taxon>
        <taxon>Lichtheimia</taxon>
    </lineage>
</organism>
<proteinExistence type="predicted"/>
<sequence>MRTLLRAATTAADNTCNSADPEPATDKMESTDMDEVPHPADDAMEDVLEVTRRKVIKAPLFSLLMKCLSMCQQNPPPCSSILPFLWGNMALLGLSRFRS</sequence>
<dbReference type="RefSeq" id="XP_058342939.1">
    <property type="nucleotide sequence ID" value="XM_058486327.1"/>
</dbReference>
<dbReference type="EMBL" id="JARTCD010000027">
    <property type="protein sequence ID" value="KAJ8658026.1"/>
    <property type="molecule type" value="Genomic_DNA"/>
</dbReference>
<feature type="region of interest" description="Disordered" evidence="1">
    <location>
        <begin position="1"/>
        <end position="39"/>
    </location>
</feature>
<name>A0AAD7XYZ1_9FUNG</name>
<reference evidence="2 3" key="1">
    <citation type="submission" date="2023-03" db="EMBL/GenBank/DDBJ databases">
        <title>Genome sequence of Lichtheimia ornata CBS 291.66.</title>
        <authorList>
            <person name="Mohabir J.T."/>
            <person name="Shea T.P."/>
            <person name="Kurbessoian T."/>
            <person name="Berby B."/>
            <person name="Fontaine J."/>
            <person name="Livny J."/>
            <person name="Gnirke A."/>
            <person name="Stajich J.E."/>
            <person name="Cuomo C.A."/>
        </authorList>
    </citation>
    <scope>NUCLEOTIDE SEQUENCE [LARGE SCALE GENOMIC DNA]</scope>
    <source>
        <strain evidence="2">CBS 291.66</strain>
    </source>
</reference>
<dbReference type="GeneID" id="83213708"/>
<keyword evidence="3" id="KW-1185">Reference proteome</keyword>
<evidence type="ECO:0000256" key="1">
    <source>
        <dbReference type="SAM" id="MobiDB-lite"/>
    </source>
</evidence>
<evidence type="ECO:0000313" key="2">
    <source>
        <dbReference type="EMBL" id="KAJ8658026.1"/>
    </source>
</evidence>
<evidence type="ECO:0000313" key="3">
    <source>
        <dbReference type="Proteomes" id="UP001234581"/>
    </source>
</evidence>